<sequence length="65" mass="6580">MMLLQWRMPNPALALRWRGPDGGIAATVAANPPSPVPTLIGPPGIAGPPGPEGPVAEIIDGGTFN</sequence>
<dbReference type="RefSeq" id="WP_115547636.1">
    <property type="nucleotide sequence ID" value="NZ_QRGP01000001.1"/>
</dbReference>
<evidence type="ECO:0000313" key="1">
    <source>
        <dbReference type="EMBL" id="RDV06077.1"/>
    </source>
</evidence>
<proteinExistence type="predicted"/>
<accession>A0A371BEZ0</accession>
<dbReference type="EMBL" id="QRGP01000001">
    <property type="protein sequence ID" value="RDV06077.1"/>
    <property type="molecule type" value="Genomic_DNA"/>
</dbReference>
<name>A0A371BEZ0_9SPHN</name>
<reference evidence="2" key="1">
    <citation type="submission" date="2018-08" db="EMBL/GenBank/DDBJ databases">
        <authorList>
            <person name="Kim S.-J."/>
            <person name="Jung G.-Y."/>
        </authorList>
    </citation>
    <scope>NUCLEOTIDE SEQUENCE [LARGE SCALE GENOMIC DNA]</scope>
    <source>
        <strain evidence="2">GY_G</strain>
    </source>
</reference>
<comment type="caution">
    <text evidence="1">The sequence shown here is derived from an EMBL/GenBank/DDBJ whole genome shotgun (WGS) entry which is preliminary data.</text>
</comment>
<dbReference type="AlphaFoldDB" id="A0A371BEZ0"/>
<dbReference type="Proteomes" id="UP000263833">
    <property type="component" value="Unassembled WGS sequence"/>
</dbReference>
<protein>
    <submittedName>
        <fullName evidence="1">Uncharacterized protein</fullName>
    </submittedName>
</protein>
<keyword evidence="2" id="KW-1185">Reference proteome</keyword>
<gene>
    <name evidence="1" type="ORF">DXH95_01115</name>
</gene>
<organism evidence="1 2">
    <name type="scientific">Sphingorhabdus pulchriflava</name>
    <dbReference type="NCBI Taxonomy" id="2292257"/>
    <lineage>
        <taxon>Bacteria</taxon>
        <taxon>Pseudomonadati</taxon>
        <taxon>Pseudomonadota</taxon>
        <taxon>Alphaproteobacteria</taxon>
        <taxon>Sphingomonadales</taxon>
        <taxon>Sphingomonadaceae</taxon>
        <taxon>Sphingorhabdus</taxon>
    </lineage>
</organism>
<evidence type="ECO:0000313" key="2">
    <source>
        <dbReference type="Proteomes" id="UP000263833"/>
    </source>
</evidence>